<sequence length="164" mass="18652">MDASNHPEHVDPTLLEQENHASQQENLIFVDPQHILVNYPLTIDPTPYYAQNIDGTIYYLPSDHYSFYLPDVHGSYVVPQNVYDQMVHERRTSNDTSNELDQEGPQFSEYMLLSTGGSPAYINPINGLPSREGASLCRPYMEKGYCEYGTGCIFHHPWPLTPDA</sequence>
<dbReference type="InterPro" id="IPR036855">
    <property type="entry name" value="Znf_CCCH_sf"/>
</dbReference>
<reference evidence="6" key="1">
    <citation type="submission" date="2020-06" db="EMBL/GenBank/DDBJ databases">
        <title>WGS assembly of Ceratodon purpureus strain R40.</title>
        <authorList>
            <person name="Carey S.B."/>
            <person name="Jenkins J."/>
            <person name="Shu S."/>
            <person name="Lovell J.T."/>
            <person name="Sreedasyam A."/>
            <person name="Maumus F."/>
            <person name="Tiley G.P."/>
            <person name="Fernandez-Pozo N."/>
            <person name="Barry K."/>
            <person name="Chen C."/>
            <person name="Wang M."/>
            <person name="Lipzen A."/>
            <person name="Daum C."/>
            <person name="Saski C.A."/>
            <person name="Payton A.C."/>
            <person name="Mcbreen J.C."/>
            <person name="Conrad R.E."/>
            <person name="Kollar L.M."/>
            <person name="Olsson S."/>
            <person name="Huttunen S."/>
            <person name="Landis J.B."/>
            <person name="Wickett N.J."/>
            <person name="Johnson M.G."/>
            <person name="Rensing S.A."/>
            <person name="Grimwood J."/>
            <person name="Schmutz J."/>
            <person name="Mcdaniel S.F."/>
        </authorList>
    </citation>
    <scope>NUCLEOTIDE SEQUENCE</scope>
    <source>
        <strain evidence="6">R40</strain>
    </source>
</reference>
<keyword evidence="1 4" id="KW-0479">Metal-binding</keyword>
<evidence type="ECO:0000313" key="7">
    <source>
        <dbReference type="Proteomes" id="UP000822688"/>
    </source>
</evidence>
<evidence type="ECO:0000259" key="5">
    <source>
        <dbReference type="PROSITE" id="PS50103"/>
    </source>
</evidence>
<dbReference type="SUPFAM" id="SSF90229">
    <property type="entry name" value="CCCH zinc finger"/>
    <property type="match status" value="1"/>
</dbReference>
<name>A0A8T0GSX7_CERPU</name>
<evidence type="ECO:0000256" key="2">
    <source>
        <dbReference type="ARBA" id="ARBA00022771"/>
    </source>
</evidence>
<keyword evidence="3 4" id="KW-0862">Zinc</keyword>
<dbReference type="Gene3D" id="4.10.1000.10">
    <property type="entry name" value="Zinc finger, CCCH-type"/>
    <property type="match status" value="1"/>
</dbReference>
<evidence type="ECO:0000256" key="4">
    <source>
        <dbReference type="PROSITE-ProRule" id="PRU00723"/>
    </source>
</evidence>
<dbReference type="EMBL" id="CM026430">
    <property type="protein sequence ID" value="KAG0561515.1"/>
    <property type="molecule type" value="Genomic_DNA"/>
</dbReference>
<dbReference type="InterPro" id="IPR000571">
    <property type="entry name" value="Znf_CCCH"/>
</dbReference>
<dbReference type="AlphaFoldDB" id="A0A8T0GSX7"/>
<feature type="zinc finger region" description="C3H1-type" evidence="4">
    <location>
        <begin position="131"/>
        <end position="159"/>
    </location>
</feature>
<keyword evidence="2 4" id="KW-0863">Zinc-finger</keyword>
<dbReference type="Proteomes" id="UP000822688">
    <property type="component" value="Chromosome 9"/>
</dbReference>
<protein>
    <recommendedName>
        <fullName evidence="5">C3H1-type domain-containing protein</fullName>
    </recommendedName>
</protein>
<dbReference type="GO" id="GO:0008270">
    <property type="term" value="F:zinc ion binding"/>
    <property type="evidence" value="ECO:0007669"/>
    <property type="project" value="UniProtKB-KW"/>
</dbReference>
<dbReference type="PROSITE" id="PS50103">
    <property type="entry name" value="ZF_C3H1"/>
    <property type="match status" value="1"/>
</dbReference>
<evidence type="ECO:0000256" key="3">
    <source>
        <dbReference type="ARBA" id="ARBA00022833"/>
    </source>
</evidence>
<accession>A0A8T0GSX7</accession>
<feature type="domain" description="C3H1-type" evidence="5">
    <location>
        <begin position="131"/>
        <end position="159"/>
    </location>
</feature>
<keyword evidence="7" id="KW-1185">Reference proteome</keyword>
<comment type="caution">
    <text evidence="6">The sequence shown here is derived from an EMBL/GenBank/DDBJ whole genome shotgun (WGS) entry which is preliminary data.</text>
</comment>
<evidence type="ECO:0000313" key="6">
    <source>
        <dbReference type="EMBL" id="KAG0561515.1"/>
    </source>
</evidence>
<gene>
    <name evidence="6" type="ORF">KC19_9G070100</name>
</gene>
<evidence type="ECO:0000256" key="1">
    <source>
        <dbReference type="ARBA" id="ARBA00022723"/>
    </source>
</evidence>
<organism evidence="6 7">
    <name type="scientific">Ceratodon purpureus</name>
    <name type="common">Fire moss</name>
    <name type="synonym">Dicranum purpureum</name>
    <dbReference type="NCBI Taxonomy" id="3225"/>
    <lineage>
        <taxon>Eukaryota</taxon>
        <taxon>Viridiplantae</taxon>
        <taxon>Streptophyta</taxon>
        <taxon>Embryophyta</taxon>
        <taxon>Bryophyta</taxon>
        <taxon>Bryophytina</taxon>
        <taxon>Bryopsida</taxon>
        <taxon>Dicranidae</taxon>
        <taxon>Pseudoditrichales</taxon>
        <taxon>Ditrichaceae</taxon>
        <taxon>Ceratodon</taxon>
    </lineage>
</organism>
<proteinExistence type="predicted"/>